<organism evidence="1 2">
    <name type="scientific">Lupinus albus</name>
    <name type="common">White lupine</name>
    <name type="synonym">Lupinus termis</name>
    <dbReference type="NCBI Taxonomy" id="3870"/>
    <lineage>
        <taxon>Eukaryota</taxon>
        <taxon>Viridiplantae</taxon>
        <taxon>Streptophyta</taxon>
        <taxon>Embryophyta</taxon>
        <taxon>Tracheophyta</taxon>
        <taxon>Spermatophyta</taxon>
        <taxon>Magnoliopsida</taxon>
        <taxon>eudicotyledons</taxon>
        <taxon>Gunneridae</taxon>
        <taxon>Pentapetalae</taxon>
        <taxon>rosids</taxon>
        <taxon>fabids</taxon>
        <taxon>Fabales</taxon>
        <taxon>Fabaceae</taxon>
        <taxon>Papilionoideae</taxon>
        <taxon>50 kb inversion clade</taxon>
        <taxon>genistoids sensu lato</taxon>
        <taxon>core genistoids</taxon>
        <taxon>Genisteae</taxon>
        <taxon>Lupinus</taxon>
    </lineage>
</organism>
<dbReference type="Proteomes" id="UP000447434">
    <property type="component" value="Chromosome 1"/>
</dbReference>
<name>A0A6A4R2U3_LUPAL</name>
<evidence type="ECO:0000313" key="1">
    <source>
        <dbReference type="EMBL" id="KAE9621265.1"/>
    </source>
</evidence>
<reference evidence="2" key="1">
    <citation type="journal article" date="2020" name="Nat. Commun.">
        <title>Genome sequence of the cluster root forming white lupin.</title>
        <authorList>
            <person name="Hufnagel B."/>
            <person name="Marques A."/>
            <person name="Soriano A."/>
            <person name="Marques L."/>
            <person name="Divol F."/>
            <person name="Doumas P."/>
            <person name="Sallet E."/>
            <person name="Mancinotti D."/>
            <person name="Carrere S."/>
            <person name="Marande W."/>
            <person name="Arribat S."/>
            <person name="Keller J."/>
            <person name="Huneau C."/>
            <person name="Blein T."/>
            <person name="Aime D."/>
            <person name="Laguerre M."/>
            <person name="Taylor J."/>
            <person name="Schubert V."/>
            <person name="Nelson M."/>
            <person name="Geu-Flores F."/>
            <person name="Crespi M."/>
            <person name="Gallardo-Guerrero K."/>
            <person name="Delaux P.-M."/>
            <person name="Salse J."/>
            <person name="Berges H."/>
            <person name="Guyot R."/>
            <person name="Gouzy J."/>
            <person name="Peret B."/>
        </authorList>
    </citation>
    <scope>NUCLEOTIDE SEQUENCE [LARGE SCALE GENOMIC DNA]</scope>
    <source>
        <strain evidence="2">cv. Amiga</strain>
    </source>
</reference>
<dbReference type="EMBL" id="WOCE01000001">
    <property type="protein sequence ID" value="KAE9621265.1"/>
    <property type="molecule type" value="Genomic_DNA"/>
</dbReference>
<proteinExistence type="predicted"/>
<comment type="caution">
    <text evidence="1">The sequence shown here is derived from an EMBL/GenBank/DDBJ whole genome shotgun (WGS) entry which is preliminary data.</text>
</comment>
<keyword evidence="2" id="KW-1185">Reference proteome</keyword>
<protein>
    <submittedName>
        <fullName evidence="1">Uncharacterized protein</fullName>
    </submittedName>
</protein>
<gene>
    <name evidence="1" type="ORF">Lalb_Chr01g0011911</name>
</gene>
<evidence type="ECO:0000313" key="2">
    <source>
        <dbReference type="Proteomes" id="UP000447434"/>
    </source>
</evidence>
<sequence length="67" mass="7384">MDHDTVRNFRSSSNLISKSSSDALAVNAKYDLKVKIPATRVLVGDFSTLVASQDLNIRNLLPLLFCC</sequence>
<dbReference type="AlphaFoldDB" id="A0A6A4R2U3"/>
<accession>A0A6A4R2U3</accession>